<dbReference type="InterPro" id="IPR011990">
    <property type="entry name" value="TPR-like_helical_dom_sf"/>
</dbReference>
<feature type="domain" description="HemY N-terminal" evidence="11">
    <location>
        <begin position="27"/>
        <end position="133"/>
    </location>
</feature>
<dbReference type="GO" id="GO:0005886">
    <property type="term" value="C:plasma membrane"/>
    <property type="evidence" value="ECO:0007669"/>
    <property type="project" value="UniProtKB-SubCell"/>
</dbReference>
<dbReference type="GO" id="GO:0042168">
    <property type="term" value="P:heme metabolic process"/>
    <property type="evidence" value="ECO:0007669"/>
    <property type="project" value="InterPro"/>
</dbReference>
<evidence type="ECO:0000256" key="3">
    <source>
        <dbReference type="ARBA" id="ARBA00004744"/>
    </source>
</evidence>
<feature type="transmembrane region" description="Helical" evidence="10">
    <location>
        <begin position="42"/>
        <end position="63"/>
    </location>
</feature>
<dbReference type="STRING" id="1434072.SAMN05216210_0266"/>
<evidence type="ECO:0000256" key="9">
    <source>
        <dbReference type="ARBA" id="ARBA00023244"/>
    </source>
</evidence>
<keyword evidence="7 10" id="KW-1133">Transmembrane helix</keyword>
<proteinExistence type="predicted"/>
<gene>
    <name evidence="12" type="ORF">SAMN05216210_0266</name>
</gene>
<dbReference type="Gene3D" id="1.25.40.10">
    <property type="entry name" value="Tetratricopeptide repeat domain"/>
    <property type="match status" value="1"/>
</dbReference>
<comment type="function">
    <text evidence="1">Involved in a late step of protoheme IX synthesis.</text>
</comment>
<evidence type="ECO:0000256" key="10">
    <source>
        <dbReference type="SAM" id="Phobius"/>
    </source>
</evidence>
<dbReference type="Proteomes" id="UP000243924">
    <property type="component" value="Chromosome I"/>
</dbReference>
<dbReference type="EMBL" id="LT629787">
    <property type="protein sequence ID" value="SDT89415.1"/>
    <property type="molecule type" value="Genomic_DNA"/>
</dbReference>
<evidence type="ECO:0000256" key="5">
    <source>
        <dbReference type="ARBA" id="ARBA00022519"/>
    </source>
</evidence>
<dbReference type="Pfam" id="PF07219">
    <property type="entry name" value="HemY_N"/>
    <property type="match status" value="1"/>
</dbReference>
<keyword evidence="8 10" id="KW-0472">Membrane</keyword>
<keyword evidence="4" id="KW-1003">Cell membrane</keyword>
<dbReference type="InterPro" id="IPR010817">
    <property type="entry name" value="HemY_N"/>
</dbReference>
<evidence type="ECO:0000256" key="6">
    <source>
        <dbReference type="ARBA" id="ARBA00022692"/>
    </source>
</evidence>
<dbReference type="OrthoDB" id="7053339at2"/>
<keyword evidence="5" id="KW-0997">Cell inner membrane</keyword>
<evidence type="ECO:0000256" key="1">
    <source>
        <dbReference type="ARBA" id="ARBA00002962"/>
    </source>
</evidence>
<reference evidence="13" key="1">
    <citation type="submission" date="2016-10" db="EMBL/GenBank/DDBJ databases">
        <authorList>
            <person name="Varghese N."/>
            <person name="Submissions S."/>
        </authorList>
    </citation>
    <scope>NUCLEOTIDE SEQUENCE [LARGE SCALE GENOMIC DNA]</scope>
    <source>
        <strain evidence="13">CECT 8338</strain>
    </source>
</reference>
<evidence type="ECO:0000313" key="12">
    <source>
        <dbReference type="EMBL" id="SDT89415.1"/>
    </source>
</evidence>
<keyword evidence="13" id="KW-1185">Reference proteome</keyword>
<sequence length="415" mass="46578">MSKSYLAVLAVLLVAALLGMAVAEDPGYLLIAWRNVSLETSIWVGLAFLLALWLGLSLLRALVRFLNASGRKINPWSRHNRQRRANLVTTRGLLEFAEGHWKAAQRLLQRSAPAADQPLINYLAAARAAHEQGDFSGSDELLREAYDSTPKAEVAIAVTQAQLQLARGQYEQALATLTRLRKRYPKHVFALKLMSRLYLRLQDWERLEALLPELRKQKVLPADDLQHLEREVYQALLQQAGERGQHQAPGEAHPLTSCWGRLPKALRQDQEMLAVYAVQLRLLGLDATAEEALRPELRQQYSDRLMHLYGLLSGADPQRQLATAEKWLSAQPHNPVLLLALGRLALRNQLWGKAREYLEASFHSKKDIQTCAELVRLLDQLGEVAASQRVLRAGFELMAGDLPALPLPQRALPAE</sequence>
<evidence type="ECO:0000256" key="7">
    <source>
        <dbReference type="ARBA" id="ARBA00022989"/>
    </source>
</evidence>
<comment type="pathway">
    <text evidence="3">Porphyrin-containing compound metabolism; protoheme biosynthesis.</text>
</comment>
<organism evidence="12 13">
    <name type="scientific">Halopseudomonas salegens</name>
    <dbReference type="NCBI Taxonomy" id="1434072"/>
    <lineage>
        <taxon>Bacteria</taxon>
        <taxon>Pseudomonadati</taxon>
        <taxon>Pseudomonadota</taxon>
        <taxon>Gammaproteobacteria</taxon>
        <taxon>Pseudomonadales</taxon>
        <taxon>Pseudomonadaceae</taxon>
        <taxon>Halopseudomonas</taxon>
    </lineage>
</organism>
<comment type="subcellular location">
    <subcellularLocation>
        <location evidence="2">Cell inner membrane</location>
        <topology evidence="2">Multi-pass membrane protein</topology>
    </subcellularLocation>
</comment>
<dbReference type="SUPFAM" id="SSF48452">
    <property type="entry name" value="TPR-like"/>
    <property type="match status" value="1"/>
</dbReference>
<evidence type="ECO:0000256" key="8">
    <source>
        <dbReference type="ARBA" id="ARBA00023136"/>
    </source>
</evidence>
<keyword evidence="9" id="KW-0627">Porphyrin biosynthesis</keyword>
<dbReference type="UniPathway" id="UPA00252"/>
<protein>
    <submittedName>
        <fullName evidence="12">HemY protein</fullName>
    </submittedName>
</protein>
<dbReference type="RefSeq" id="WP_092383372.1">
    <property type="nucleotide sequence ID" value="NZ_LT629787.1"/>
</dbReference>
<evidence type="ECO:0000256" key="2">
    <source>
        <dbReference type="ARBA" id="ARBA00004429"/>
    </source>
</evidence>
<keyword evidence="6 10" id="KW-0812">Transmembrane</keyword>
<name>A0A1H2E2Z6_9GAMM</name>
<dbReference type="InterPro" id="IPR005254">
    <property type="entry name" value="Heme_biosyn_assoc_TPR_pro"/>
</dbReference>
<evidence type="ECO:0000256" key="4">
    <source>
        <dbReference type="ARBA" id="ARBA00022475"/>
    </source>
</evidence>
<dbReference type="NCBIfam" id="TIGR00540">
    <property type="entry name" value="TPR_hemY_coli"/>
    <property type="match status" value="1"/>
</dbReference>
<dbReference type="AlphaFoldDB" id="A0A1H2E2Z6"/>
<dbReference type="GO" id="GO:0006779">
    <property type="term" value="P:porphyrin-containing compound biosynthetic process"/>
    <property type="evidence" value="ECO:0007669"/>
    <property type="project" value="UniProtKB-KW"/>
</dbReference>
<evidence type="ECO:0000259" key="11">
    <source>
        <dbReference type="Pfam" id="PF07219"/>
    </source>
</evidence>
<evidence type="ECO:0000313" key="13">
    <source>
        <dbReference type="Proteomes" id="UP000243924"/>
    </source>
</evidence>
<accession>A0A1H2E2Z6</accession>